<evidence type="ECO:0000256" key="7">
    <source>
        <dbReference type="ARBA" id="ARBA00023136"/>
    </source>
</evidence>
<evidence type="ECO:0000313" key="10">
    <source>
        <dbReference type="Proteomes" id="UP000001017"/>
    </source>
</evidence>
<feature type="transmembrane region" description="Helical" evidence="8">
    <location>
        <begin position="281"/>
        <end position="307"/>
    </location>
</feature>
<gene>
    <name evidence="9" type="ORF">TVG0848765</name>
</gene>
<reference evidence="9 10" key="2">
    <citation type="journal article" date="2000" name="Proc. Natl. Acad. Sci. U.S.A.">
        <title>Archaeal adaptation to higher temperatures revealed by genomic sequence of Thermoplasma volcanium.</title>
        <authorList>
            <person name="Kawashima T."/>
            <person name="Amano N."/>
            <person name="Koike H."/>
            <person name="Makino S."/>
            <person name="Higuchi S."/>
            <person name="Kawashima-Ohya Y."/>
            <person name="Watanabe K."/>
            <person name="Yamazaki M."/>
            <person name="Kanehori K."/>
            <person name="Kawamoto T."/>
            <person name="Nunoshiba T."/>
            <person name="Yamamoto Y."/>
            <person name="Aramaki H."/>
            <person name="Makino K."/>
            <person name="Suzuki M."/>
        </authorList>
    </citation>
    <scope>NUCLEOTIDE SEQUENCE [LARGE SCALE GENOMIC DNA]</scope>
    <source>
        <strain evidence="10">ATCC 51530 / DSM 4299 / JCM 9571 / NBRC 15438 / GSS1</strain>
    </source>
</reference>
<keyword evidence="2" id="KW-0645">Protease</keyword>
<dbReference type="OrthoDB" id="57579at2157"/>
<proteinExistence type="predicted"/>
<evidence type="ECO:0000256" key="6">
    <source>
        <dbReference type="ARBA" id="ARBA00022989"/>
    </source>
</evidence>
<dbReference type="PANTHER" id="PTHR31412">
    <property type="entry name" value="ZINC METALLOPROTEASE EGY1"/>
    <property type="match status" value="1"/>
</dbReference>
<feature type="transmembrane region" description="Helical" evidence="8">
    <location>
        <begin position="327"/>
        <end position="345"/>
    </location>
</feature>
<evidence type="ECO:0000313" key="9">
    <source>
        <dbReference type="EMBL" id="BAB59974.1"/>
    </source>
</evidence>
<feature type="transmembrane region" description="Helical" evidence="8">
    <location>
        <begin position="108"/>
        <end position="128"/>
    </location>
</feature>
<dbReference type="RefSeq" id="WP_010917076.1">
    <property type="nucleotide sequence ID" value="NC_002689.2"/>
</dbReference>
<feature type="transmembrane region" description="Helical" evidence="8">
    <location>
        <begin position="179"/>
        <end position="202"/>
    </location>
</feature>
<protein>
    <submittedName>
        <fullName evidence="9">Uncharacterized protein</fullName>
    </submittedName>
</protein>
<feature type="transmembrane region" description="Helical" evidence="8">
    <location>
        <begin position="214"/>
        <end position="234"/>
    </location>
</feature>
<keyword evidence="6 8" id="KW-1133">Transmembrane helix</keyword>
<sequence>MDHDLEKIRRLIAKYYGVKRIEEKDGDVYVHVEDIDYYPEEYFSLLESDLRNIGLIAFTRNPDEIVIIQEHNASRRFSLKMLMALITLATLLYVGYGYVSSYFAANSIYAMYLTLLTFVIPVFAVFGSREAGRYFAMRRNNMEYSFPIFVPDPIGMGTMGTINAPTVPYPNKKSMIETAVLSVFSGFVVSLLLVMIGGYMSLMGRPTVEGIKSPILLVGSPIVFQLVMGSIIPSNGILYPVAYAGWIGVIVSSFDALPIGYLDGGLVSSALLGKNSIYLSYASIIAIIGLSILYPSWLIILVFVLIIGIRGPEPMNNVSRTKASGKALALSLMLIVLIGLIPTPFHAISPQFSVDYGQNNFIVTSSSSNVSANIMMMLNITNYGNSPITPAFSISPNLPINITSKPGPIEPLQAKSYEIRLNFTSNTPGLYNYKMEVYTATSSYAYTISLYFIELTSNLLINSSRPFIADSYVNSTARLYVQSETNRNMSLNIVSFSSLNRNYSVTVINSTETIGSLYPYFLEPGANFQIDVYSNLKQTVYVLVFNSQFKGDVAILNFGK</sequence>
<dbReference type="GO" id="GO:0008233">
    <property type="term" value="F:peptidase activity"/>
    <property type="evidence" value="ECO:0007669"/>
    <property type="project" value="UniProtKB-KW"/>
</dbReference>
<feature type="transmembrane region" description="Helical" evidence="8">
    <location>
        <begin position="241"/>
        <end position="261"/>
    </location>
</feature>
<dbReference type="InterPro" id="IPR044838">
    <property type="entry name" value="EGY1-like"/>
</dbReference>
<dbReference type="EMBL" id="BA000011">
    <property type="protein sequence ID" value="BAB59974.1"/>
    <property type="molecule type" value="Genomic_DNA"/>
</dbReference>
<evidence type="ECO:0000256" key="8">
    <source>
        <dbReference type="SAM" id="Phobius"/>
    </source>
</evidence>
<keyword evidence="3 8" id="KW-0812">Transmembrane</keyword>
<dbReference type="STRING" id="273116.gene:9381624"/>
<keyword evidence="7 8" id="KW-0472">Membrane</keyword>
<dbReference type="Proteomes" id="UP000001017">
    <property type="component" value="Chromosome"/>
</dbReference>
<dbReference type="GO" id="GO:0016020">
    <property type="term" value="C:membrane"/>
    <property type="evidence" value="ECO:0007669"/>
    <property type="project" value="UniProtKB-SubCell"/>
</dbReference>
<dbReference type="AlphaFoldDB" id="Q97AH8"/>
<evidence type="ECO:0000256" key="1">
    <source>
        <dbReference type="ARBA" id="ARBA00004141"/>
    </source>
</evidence>
<dbReference type="PANTHER" id="PTHR31412:SF0">
    <property type="entry name" value="ZINC METALLOPROTEASE EGY1, CHLOROPLASTIC-RELATED"/>
    <property type="match status" value="1"/>
</dbReference>
<dbReference type="KEGG" id="tvo:TVG0848765"/>
<keyword evidence="5" id="KW-0809">Transit peptide</keyword>
<feature type="transmembrane region" description="Helical" evidence="8">
    <location>
        <begin position="77"/>
        <end position="96"/>
    </location>
</feature>
<evidence type="ECO:0000256" key="5">
    <source>
        <dbReference type="ARBA" id="ARBA00022946"/>
    </source>
</evidence>
<evidence type="ECO:0000256" key="4">
    <source>
        <dbReference type="ARBA" id="ARBA00022801"/>
    </source>
</evidence>
<dbReference type="PaxDb" id="273116-14325049"/>
<dbReference type="GO" id="GO:0006508">
    <property type="term" value="P:proteolysis"/>
    <property type="evidence" value="ECO:0007669"/>
    <property type="project" value="UniProtKB-KW"/>
</dbReference>
<keyword evidence="4" id="KW-0378">Hydrolase</keyword>
<organism evidence="9 10">
    <name type="scientific">Thermoplasma volcanium (strain ATCC 51530 / DSM 4299 / JCM 9571 / NBRC 15438 / GSS1)</name>
    <dbReference type="NCBI Taxonomy" id="273116"/>
    <lineage>
        <taxon>Archaea</taxon>
        <taxon>Methanobacteriati</taxon>
        <taxon>Thermoplasmatota</taxon>
        <taxon>Thermoplasmata</taxon>
        <taxon>Thermoplasmatales</taxon>
        <taxon>Thermoplasmataceae</taxon>
        <taxon>Thermoplasma</taxon>
    </lineage>
</organism>
<name>Q97AH8_THEVO</name>
<dbReference type="eggNOG" id="arCOG00609">
    <property type="taxonomic scope" value="Archaea"/>
</dbReference>
<evidence type="ECO:0000256" key="3">
    <source>
        <dbReference type="ARBA" id="ARBA00022692"/>
    </source>
</evidence>
<dbReference type="HOGENOM" id="CLU_498424_0_0_2"/>
<keyword evidence="10" id="KW-1185">Reference proteome</keyword>
<reference evidence="9 10" key="1">
    <citation type="journal article" date="1999" name="Proc. Jpn. Acad.">
        <title>Determination of the complete genomic DNA sequence of Thermoplasma volvanium GSS1.</title>
        <authorList>
            <person name="Kawashima T."/>
            <person name="Yamamoto Y."/>
            <person name="Aramaki H."/>
            <person name="Nunoshiba T."/>
            <person name="Kawamoto T."/>
            <person name="Watanabe K."/>
            <person name="Yamazaki M."/>
            <person name="Kanehori K."/>
            <person name="Amano N."/>
            <person name="Ohya Y."/>
            <person name="Makino K."/>
            <person name="Suzuki M."/>
        </authorList>
    </citation>
    <scope>NUCLEOTIDE SEQUENCE [LARGE SCALE GENOMIC DNA]</scope>
    <source>
        <strain evidence="10">ATCC 51530 / DSM 4299 / JCM 9571 / NBRC 15438 / GSS1</strain>
    </source>
</reference>
<accession>Q97AH8</accession>
<dbReference type="GeneID" id="1441924"/>
<evidence type="ECO:0000256" key="2">
    <source>
        <dbReference type="ARBA" id="ARBA00022670"/>
    </source>
</evidence>
<comment type="subcellular location">
    <subcellularLocation>
        <location evidence="1">Membrane</location>
        <topology evidence="1">Multi-pass membrane protein</topology>
    </subcellularLocation>
</comment>